<sequence>MRGVAVANVPLVDLGLQGVALGEQGAVLRAFGLRQIRHARPKPIGVNASAGQGLAFKKIRENLIHLQTVPGDARNHGSLADLDFSSR</sequence>
<gene>
    <name evidence="1" type="ORF">GCM10010873_30140</name>
</gene>
<organism evidence="1 2">
    <name type="scientific">Cypionkella aquatica</name>
    <dbReference type="NCBI Taxonomy" id="1756042"/>
    <lineage>
        <taxon>Bacteria</taxon>
        <taxon>Pseudomonadati</taxon>
        <taxon>Pseudomonadota</taxon>
        <taxon>Alphaproteobacteria</taxon>
        <taxon>Rhodobacterales</taxon>
        <taxon>Paracoccaceae</taxon>
        <taxon>Cypionkella</taxon>
    </lineage>
</organism>
<evidence type="ECO:0000313" key="2">
    <source>
        <dbReference type="Proteomes" id="UP001157355"/>
    </source>
</evidence>
<dbReference type="Proteomes" id="UP001157355">
    <property type="component" value="Unassembled WGS sequence"/>
</dbReference>
<dbReference type="AlphaFoldDB" id="A0AA37X393"/>
<name>A0AA37X393_9RHOB</name>
<dbReference type="EMBL" id="BSPP01000010">
    <property type="protein sequence ID" value="GLS88040.1"/>
    <property type="molecule type" value="Genomic_DNA"/>
</dbReference>
<accession>A0AA37X393</accession>
<keyword evidence="2" id="KW-1185">Reference proteome</keyword>
<evidence type="ECO:0000313" key="1">
    <source>
        <dbReference type="EMBL" id="GLS88040.1"/>
    </source>
</evidence>
<proteinExistence type="predicted"/>
<reference evidence="1 2" key="1">
    <citation type="journal article" date="2014" name="Int. J. Syst. Evol. Microbiol.">
        <title>Complete genome sequence of Corynebacterium casei LMG S-19264T (=DSM 44701T), isolated from a smear-ripened cheese.</title>
        <authorList>
            <consortium name="US DOE Joint Genome Institute (JGI-PGF)"/>
            <person name="Walter F."/>
            <person name="Albersmeier A."/>
            <person name="Kalinowski J."/>
            <person name="Ruckert C."/>
        </authorList>
    </citation>
    <scope>NUCLEOTIDE SEQUENCE [LARGE SCALE GENOMIC DNA]</scope>
    <source>
        <strain evidence="1 2">NBRC 111766</strain>
    </source>
</reference>
<protein>
    <submittedName>
        <fullName evidence="1">Uncharacterized protein</fullName>
    </submittedName>
</protein>
<comment type="caution">
    <text evidence="1">The sequence shown here is derived from an EMBL/GenBank/DDBJ whole genome shotgun (WGS) entry which is preliminary data.</text>
</comment>